<evidence type="ECO:0000313" key="2">
    <source>
        <dbReference type="EMBL" id="MED6112649.1"/>
    </source>
</evidence>
<protein>
    <submittedName>
        <fullName evidence="2">Uncharacterized protein</fullName>
    </submittedName>
</protein>
<organism evidence="2 3">
    <name type="scientific">Stylosanthes scabra</name>
    <dbReference type="NCBI Taxonomy" id="79078"/>
    <lineage>
        <taxon>Eukaryota</taxon>
        <taxon>Viridiplantae</taxon>
        <taxon>Streptophyta</taxon>
        <taxon>Embryophyta</taxon>
        <taxon>Tracheophyta</taxon>
        <taxon>Spermatophyta</taxon>
        <taxon>Magnoliopsida</taxon>
        <taxon>eudicotyledons</taxon>
        <taxon>Gunneridae</taxon>
        <taxon>Pentapetalae</taxon>
        <taxon>rosids</taxon>
        <taxon>fabids</taxon>
        <taxon>Fabales</taxon>
        <taxon>Fabaceae</taxon>
        <taxon>Papilionoideae</taxon>
        <taxon>50 kb inversion clade</taxon>
        <taxon>dalbergioids sensu lato</taxon>
        <taxon>Dalbergieae</taxon>
        <taxon>Pterocarpus clade</taxon>
        <taxon>Stylosanthes</taxon>
    </lineage>
</organism>
<keyword evidence="3" id="KW-1185">Reference proteome</keyword>
<dbReference type="Proteomes" id="UP001341840">
    <property type="component" value="Unassembled WGS sequence"/>
</dbReference>
<gene>
    <name evidence="2" type="ORF">PIB30_063496</name>
</gene>
<feature type="region of interest" description="Disordered" evidence="1">
    <location>
        <begin position="29"/>
        <end position="58"/>
    </location>
</feature>
<reference evidence="2 3" key="1">
    <citation type="journal article" date="2023" name="Plants (Basel)">
        <title>Bridging the Gap: Combining Genomics and Transcriptomics Approaches to Understand Stylosanthes scabra, an Orphan Legume from the Brazilian Caatinga.</title>
        <authorList>
            <person name="Ferreira-Neto J.R.C."/>
            <person name="da Silva M.D."/>
            <person name="Binneck E."/>
            <person name="de Melo N.F."/>
            <person name="da Silva R.H."/>
            <person name="de Melo A.L.T.M."/>
            <person name="Pandolfi V."/>
            <person name="Bustamante F.O."/>
            <person name="Brasileiro-Vidal A.C."/>
            <person name="Benko-Iseppon A.M."/>
        </authorList>
    </citation>
    <scope>NUCLEOTIDE SEQUENCE [LARGE SCALE GENOMIC DNA]</scope>
    <source>
        <tissue evidence="2">Leaves</tissue>
    </source>
</reference>
<comment type="caution">
    <text evidence="2">The sequence shown here is derived from an EMBL/GenBank/DDBJ whole genome shotgun (WGS) entry which is preliminary data.</text>
</comment>
<dbReference type="EMBL" id="JASCZI010000605">
    <property type="protein sequence ID" value="MED6112649.1"/>
    <property type="molecule type" value="Genomic_DNA"/>
</dbReference>
<evidence type="ECO:0000313" key="3">
    <source>
        <dbReference type="Proteomes" id="UP001341840"/>
    </source>
</evidence>
<sequence>MGPQSRRVTAQCVEAAQLHVSDYQMVHKGKEVASASTPSRSRTTKNSNRGRDEGFPAERFDSQIHYDRWKTMEHRGITHERNIHLQIGSQIPCVTA</sequence>
<accession>A0ABU6QLV8</accession>
<proteinExistence type="predicted"/>
<feature type="compositionally biased region" description="Basic and acidic residues" evidence="1">
    <location>
        <begin position="49"/>
        <end position="58"/>
    </location>
</feature>
<name>A0ABU6QLV8_9FABA</name>
<evidence type="ECO:0000256" key="1">
    <source>
        <dbReference type="SAM" id="MobiDB-lite"/>
    </source>
</evidence>